<dbReference type="OrthoDB" id="3794105at2759"/>
<dbReference type="Proteomes" id="UP000800038">
    <property type="component" value="Unassembled WGS sequence"/>
</dbReference>
<feature type="compositionally biased region" description="Polar residues" evidence="1">
    <location>
        <begin position="206"/>
        <end position="221"/>
    </location>
</feature>
<feature type="region of interest" description="Disordered" evidence="1">
    <location>
        <begin position="206"/>
        <end position="246"/>
    </location>
</feature>
<reference evidence="2" key="1">
    <citation type="journal article" date="2020" name="Stud. Mycol.">
        <title>101 Dothideomycetes genomes: a test case for predicting lifestyles and emergence of pathogens.</title>
        <authorList>
            <person name="Haridas S."/>
            <person name="Albert R."/>
            <person name="Binder M."/>
            <person name="Bloem J."/>
            <person name="Labutti K."/>
            <person name="Salamov A."/>
            <person name="Andreopoulos B."/>
            <person name="Baker S."/>
            <person name="Barry K."/>
            <person name="Bills G."/>
            <person name="Bluhm B."/>
            <person name="Cannon C."/>
            <person name="Castanera R."/>
            <person name="Culley D."/>
            <person name="Daum C."/>
            <person name="Ezra D."/>
            <person name="Gonzalez J."/>
            <person name="Henrissat B."/>
            <person name="Kuo A."/>
            <person name="Liang C."/>
            <person name="Lipzen A."/>
            <person name="Lutzoni F."/>
            <person name="Magnuson J."/>
            <person name="Mondo S."/>
            <person name="Nolan M."/>
            <person name="Ohm R."/>
            <person name="Pangilinan J."/>
            <person name="Park H.-J."/>
            <person name="Ramirez L."/>
            <person name="Alfaro M."/>
            <person name="Sun H."/>
            <person name="Tritt A."/>
            <person name="Yoshinaga Y."/>
            <person name="Zwiers L.-H."/>
            <person name="Turgeon B."/>
            <person name="Goodwin S."/>
            <person name="Spatafora J."/>
            <person name="Crous P."/>
            <person name="Grigoriev I."/>
        </authorList>
    </citation>
    <scope>NUCLEOTIDE SEQUENCE</scope>
    <source>
        <strain evidence="2">CBS 161.51</strain>
    </source>
</reference>
<sequence length="469" mass="51752">MFDLLKVAFGVRPSLDRQLSTSSTATNSGGMDVRYLDSSCLLEKMRPNARNPLEQLIGGCDMMVKLVKGWHLAEMLDLVQLQNKLIDTFRLLYLKFLNSRTHMPLDQESSVYLRNHLGTQTKVEKFLVDFYTGLTCYSNIRVEVLESLPDDIALCLRHRRVQLAVRGSYDDLIAIGDDCFKVIKSDKTQHTLLHVMSPIVFSSSTTHASLPSRRGVSSSALSPMCSPHSPPLSMPLASESSTDRSRGHRIRLSLPGSSEVFVSSALMPMVQSTLGPAGRPVHLRSTVVSGISFVKCSPRPPSQSHEAAHPHSFSQNRYALFAMPEKQPQNIHPRFLRIMSTRQVSSSSSPGLLVTQTLLCLSPVSLLSLSCLSPVSLLSLSCLSPVSLLSLSCDPGLITSEDSPPLFWHPIDVSFCPLEPYLLVGPRERWFCTSYTLYVPSAPKSIADMPRIVDSAHVVESLDNDESIS</sequence>
<evidence type="ECO:0000256" key="1">
    <source>
        <dbReference type="SAM" id="MobiDB-lite"/>
    </source>
</evidence>
<evidence type="ECO:0000313" key="3">
    <source>
        <dbReference type="Proteomes" id="UP000800038"/>
    </source>
</evidence>
<dbReference type="AlphaFoldDB" id="A0A6A5T0R6"/>
<proteinExistence type="predicted"/>
<keyword evidence="3" id="KW-1185">Reference proteome</keyword>
<accession>A0A6A5T0R6</accession>
<gene>
    <name evidence="2" type="ORF">EJ02DRAFT_510234</name>
</gene>
<evidence type="ECO:0000313" key="2">
    <source>
        <dbReference type="EMBL" id="KAF1944316.1"/>
    </source>
</evidence>
<dbReference type="EMBL" id="ML976017">
    <property type="protein sequence ID" value="KAF1944316.1"/>
    <property type="molecule type" value="Genomic_DNA"/>
</dbReference>
<organism evidence="2 3">
    <name type="scientific">Clathrospora elynae</name>
    <dbReference type="NCBI Taxonomy" id="706981"/>
    <lineage>
        <taxon>Eukaryota</taxon>
        <taxon>Fungi</taxon>
        <taxon>Dikarya</taxon>
        <taxon>Ascomycota</taxon>
        <taxon>Pezizomycotina</taxon>
        <taxon>Dothideomycetes</taxon>
        <taxon>Pleosporomycetidae</taxon>
        <taxon>Pleosporales</taxon>
        <taxon>Diademaceae</taxon>
        <taxon>Clathrospora</taxon>
    </lineage>
</organism>
<name>A0A6A5T0R6_9PLEO</name>
<protein>
    <submittedName>
        <fullName evidence="2">Uncharacterized protein</fullName>
    </submittedName>
</protein>